<dbReference type="Gene3D" id="3.20.20.140">
    <property type="entry name" value="Metal-dependent hydrolases"/>
    <property type="match status" value="1"/>
</dbReference>
<evidence type="ECO:0000256" key="1">
    <source>
        <dbReference type="ARBA" id="ARBA00038310"/>
    </source>
</evidence>
<name>A0ABP0FXV4_CLALP</name>
<reference evidence="3 4" key="1">
    <citation type="submission" date="2024-02" db="EMBL/GenBank/DDBJ databases">
        <authorList>
            <person name="Daric V."/>
            <person name="Darras S."/>
        </authorList>
    </citation>
    <scope>NUCLEOTIDE SEQUENCE [LARGE SCALE GENOMIC DNA]</scope>
</reference>
<comment type="caution">
    <text evidence="3">The sequence shown here is derived from an EMBL/GenBank/DDBJ whole genome shotgun (WGS) entry which is preliminary data.</text>
</comment>
<dbReference type="SUPFAM" id="SSF51556">
    <property type="entry name" value="Metallo-dependent hydrolases"/>
    <property type="match status" value="1"/>
</dbReference>
<dbReference type="EMBL" id="CAWYQH010000097">
    <property type="protein sequence ID" value="CAK8684428.1"/>
    <property type="molecule type" value="Genomic_DNA"/>
</dbReference>
<dbReference type="PANTHER" id="PTHR43569">
    <property type="entry name" value="AMIDOHYDROLASE"/>
    <property type="match status" value="1"/>
</dbReference>
<dbReference type="InterPro" id="IPR052350">
    <property type="entry name" value="Metallo-dep_Lactonases"/>
</dbReference>
<gene>
    <name evidence="3" type="ORF">CVLEPA_LOCUS15414</name>
</gene>
<evidence type="ECO:0000313" key="3">
    <source>
        <dbReference type="EMBL" id="CAK8684428.1"/>
    </source>
</evidence>
<sequence>MPKNSAVIDTHFHIWDLKKFDYVWPNSDRELEKVYRNFMPDDYLREMADTEITNSIFVEAHESLEETRWVLQLAEQYDFIKGVVGFVDLTSDDVEEQIKKFKENRKLVGVRKVLDLSDEGWIERDDVMRGIDALARHNLTYDLLIRTRDQYESAKKFLERAPPSLKIIIDHLGKPNAKTGADEQWYEDMSFYASYKNVYCKLSGMVTEGNLNDWKPSDFKKHVDYVIEKFGTDRVMFGSDWPVCKLANANLSDVYELLKGLLSDLSEKDREKVLRLNAIKAYNLAIH</sequence>
<organism evidence="3 4">
    <name type="scientific">Clavelina lepadiformis</name>
    <name type="common">Light-bulb sea squirt</name>
    <name type="synonym">Ascidia lepadiformis</name>
    <dbReference type="NCBI Taxonomy" id="159417"/>
    <lineage>
        <taxon>Eukaryota</taxon>
        <taxon>Metazoa</taxon>
        <taxon>Chordata</taxon>
        <taxon>Tunicata</taxon>
        <taxon>Ascidiacea</taxon>
        <taxon>Aplousobranchia</taxon>
        <taxon>Clavelinidae</taxon>
        <taxon>Clavelina</taxon>
    </lineage>
</organism>
<dbReference type="InterPro" id="IPR032466">
    <property type="entry name" value="Metal_Hydrolase"/>
</dbReference>
<dbReference type="Pfam" id="PF04909">
    <property type="entry name" value="Amidohydro_2"/>
    <property type="match status" value="1"/>
</dbReference>
<dbReference type="PANTHER" id="PTHR43569:SF2">
    <property type="entry name" value="AMIDOHYDROLASE-RELATED DOMAIN-CONTAINING PROTEIN"/>
    <property type="match status" value="1"/>
</dbReference>
<protein>
    <recommendedName>
        <fullName evidence="2">Amidohydrolase-related domain-containing protein</fullName>
    </recommendedName>
</protein>
<comment type="similarity">
    <text evidence="1">Belongs to the metallo-dependent hydrolases superfamily.</text>
</comment>
<accession>A0ABP0FXV4</accession>
<evidence type="ECO:0000313" key="4">
    <source>
        <dbReference type="Proteomes" id="UP001642483"/>
    </source>
</evidence>
<dbReference type="InterPro" id="IPR006680">
    <property type="entry name" value="Amidohydro-rel"/>
</dbReference>
<dbReference type="CDD" id="cd01292">
    <property type="entry name" value="metallo-dependent_hydrolases"/>
    <property type="match status" value="1"/>
</dbReference>
<feature type="domain" description="Amidohydrolase-related" evidence="2">
    <location>
        <begin position="8"/>
        <end position="284"/>
    </location>
</feature>
<proteinExistence type="inferred from homology"/>
<keyword evidence="4" id="KW-1185">Reference proteome</keyword>
<evidence type="ECO:0000259" key="2">
    <source>
        <dbReference type="Pfam" id="PF04909"/>
    </source>
</evidence>
<dbReference type="Proteomes" id="UP001642483">
    <property type="component" value="Unassembled WGS sequence"/>
</dbReference>